<comment type="caution">
    <text evidence="3">The sequence shown here is derived from an EMBL/GenBank/DDBJ whole genome shotgun (WGS) entry which is preliminary data.</text>
</comment>
<dbReference type="Gene3D" id="2.40.260.10">
    <property type="entry name" value="Sortase"/>
    <property type="match status" value="1"/>
</dbReference>
<protein>
    <submittedName>
        <fullName evidence="3">Class D sortase</fullName>
    </submittedName>
</protein>
<dbReference type="Pfam" id="PF04203">
    <property type="entry name" value="Sortase"/>
    <property type="match status" value="1"/>
</dbReference>
<reference evidence="3 4" key="1">
    <citation type="submission" date="2019-11" db="EMBL/GenBank/DDBJ databases">
        <title>Genome sequences of 17 halophilic strains isolated from different environments.</title>
        <authorList>
            <person name="Furrow R.E."/>
        </authorList>
    </citation>
    <scope>NUCLEOTIDE SEQUENCE [LARGE SCALE GENOMIC DNA]</scope>
    <source>
        <strain evidence="3 4">22506_14_FS</strain>
    </source>
</reference>
<dbReference type="InterPro" id="IPR005754">
    <property type="entry name" value="Sortase"/>
</dbReference>
<gene>
    <name evidence="3" type="ORF">GLW07_04045</name>
</gene>
<feature type="active site" description="Proton donor/acceptor" evidence="2">
    <location>
        <position position="124"/>
    </location>
</feature>
<evidence type="ECO:0000313" key="4">
    <source>
        <dbReference type="Proteomes" id="UP000447833"/>
    </source>
</evidence>
<dbReference type="CDD" id="cd05828">
    <property type="entry name" value="Sortase_D_1"/>
    <property type="match status" value="1"/>
</dbReference>
<feature type="active site" description="Acyl-thioester intermediate" evidence="2">
    <location>
        <position position="181"/>
    </location>
</feature>
<dbReference type="InterPro" id="IPR023365">
    <property type="entry name" value="Sortase_dom-sf"/>
</dbReference>
<evidence type="ECO:0000313" key="3">
    <source>
        <dbReference type="EMBL" id="MYL62526.1"/>
    </source>
</evidence>
<evidence type="ECO:0000256" key="2">
    <source>
        <dbReference type="PIRSR" id="PIRSR605754-1"/>
    </source>
</evidence>
<dbReference type="EMBL" id="WMEY01000001">
    <property type="protein sequence ID" value="MYL62526.1"/>
    <property type="molecule type" value="Genomic_DNA"/>
</dbReference>
<dbReference type="GO" id="GO:0016787">
    <property type="term" value="F:hydrolase activity"/>
    <property type="evidence" value="ECO:0007669"/>
    <property type="project" value="UniProtKB-KW"/>
</dbReference>
<dbReference type="NCBIfam" id="TIGR01076">
    <property type="entry name" value="sortase_fam"/>
    <property type="match status" value="1"/>
</dbReference>
<name>A0A845EUL5_9BACL</name>
<dbReference type="InterPro" id="IPR053525">
    <property type="entry name" value="Sortase_D"/>
</dbReference>
<keyword evidence="1" id="KW-0378">Hydrolase</keyword>
<evidence type="ECO:0000256" key="1">
    <source>
        <dbReference type="ARBA" id="ARBA00022801"/>
    </source>
</evidence>
<proteinExistence type="predicted"/>
<organism evidence="3 4">
    <name type="scientific">Guptibacillus hwajinpoensis</name>
    <dbReference type="NCBI Taxonomy" id="208199"/>
    <lineage>
        <taxon>Bacteria</taxon>
        <taxon>Bacillati</taxon>
        <taxon>Bacillota</taxon>
        <taxon>Bacilli</taxon>
        <taxon>Bacillales</taxon>
        <taxon>Guptibacillaceae</taxon>
        <taxon>Guptibacillus</taxon>
    </lineage>
</organism>
<accession>A0A845EUL5</accession>
<dbReference type="Proteomes" id="UP000447833">
    <property type="component" value="Unassembled WGS sequence"/>
</dbReference>
<dbReference type="SUPFAM" id="SSF63817">
    <property type="entry name" value="Sortase"/>
    <property type="match status" value="1"/>
</dbReference>
<sequence>MNKLYALIMCVGIAMAGYFGYEWWQGTQGVEEVSAEETKKWGSEKASEVTPEESVKIQEVLMSDQIKQFDVGQEIGRLVIPTIEKGFTTYWGTDDDTLSQGVGMYVSQFTTTPDQKRHTVLSGHRDTVFTGLQDVKKGDAVFFEYEGKRYEYAVVSMKVVDADDRTVIVDKKEATLTLTTCYPFDFIGSAPERYVIQSEFVHVSDM</sequence>
<dbReference type="NCBIfam" id="NF033746">
    <property type="entry name" value="class_D_sortase"/>
    <property type="match status" value="1"/>
</dbReference>
<dbReference type="AlphaFoldDB" id="A0A845EUL5"/>
<dbReference type="InterPro" id="IPR041999">
    <property type="entry name" value="Sortase_D_1"/>
</dbReference>